<dbReference type="Gene3D" id="2.60.40.10">
    <property type="entry name" value="Immunoglobulins"/>
    <property type="match status" value="2"/>
</dbReference>
<feature type="domain" description="Ig-like" evidence="2">
    <location>
        <begin position="123"/>
        <end position="239"/>
    </location>
</feature>
<dbReference type="PROSITE" id="PS50835">
    <property type="entry name" value="IG_LIKE"/>
    <property type="match status" value="2"/>
</dbReference>
<feature type="compositionally biased region" description="Gly residues" evidence="1">
    <location>
        <begin position="25"/>
        <end position="36"/>
    </location>
</feature>
<protein>
    <recommendedName>
        <fullName evidence="2">Ig-like domain-containing protein</fullName>
    </recommendedName>
</protein>
<evidence type="ECO:0000256" key="1">
    <source>
        <dbReference type="SAM" id="MobiDB-lite"/>
    </source>
</evidence>
<dbReference type="PANTHER" id="PTHR21261:SF15">
    <property type="entry name" value="BEATEN PATH IIIA, ISOFORM D-RELATED"/>
    <property type="match status" value="1"/>
</dbReference>
<comment type="caution">
    <text evidence="3">The sequence shown here is derived from an EMBL/GenBank/DDBJ whole genome shotgun (WGS) entry which is preliminary data.</text>
</comment>
<reference evidence="3 4" key="1">
    <citation type="submission" date="2023-03" db="EMBL/GenBank/DDBJ databases">
        <title>High-quality genome of Scylla paramamosain provides insights in environmental adaptation.</title>
        <authorList>
            <person name="Zhang L."/>
        </authorList>
    </citation>
    <scope>NUCLEOTIDE SEQUENCE [LARGE SCALE GENOMIC DNA]</scope>
    <source>
        <strain evidence="3">LZ_2023a</strain>
        <tissue evidence="3">Muscle</tissue>
    </source>
</reference>
<feature type="region of interest" description="Disordered" evidence="1">
    <location>
        <begin position="1"/>
        <end position="86"/>
    </location>
</feature>
<sequence>MKTGEEVGGVDPGEGGREGVVQQGSGSGQSVGGRAPGGTYRRPAPWTGQHEPVSQPCLPLPPRALPTFPGNTRDTHPDGTASKENLVVTNPSPAARCARVERMDRLLLLRVAALLILGRGVRPYSDKTVEIVELVVPESPKVGDDVTLTCRFNLVGNNHRLYTVNWWRGKDQFYTYKGAANNNPKHAYTFRGINVKEEASTEESVVLQDVSEETSGLFKCEVMGEGPSFRTAVANKTMTVVIPPSQVQIFTRPSSNPPVYHIGERIHMNCTARNAKPRADLYWEINNSPVNERDVQPRAGYEDHRGRVTSTLSLSWDPPAYFKDSVARVACHAVVGEHRTTVTKDIYLDPASSAALNHLYASAGCKLSAAWTLLGLASLLLNRRVL</sequence>
<accession>A0AAW0UM64</accession>
<gene>
    <name evidence="3" type="ORF">O3P69_002761</name>
</gene>
<dbReference type="Proteomes" id="UP001487740">
    <property type="component" value="Unassembled WGS sequence"/>
</dbReference>
<dbReference type="SUPFAM" id="SSF48726">
    <property type="entry name" value="Immunoglobulin"/>
    <property type="match status" value="2"/>
</dbReference>
<name>A0AAW0UM64_SCYPA</name>
<dbReference type="InterPro" id="IPR007110">
    <property type="entry name" value="Ig-like_dom"/>
</dbReference>
<dbReference type="AlphaFoldDB" id="A0AAW0UM64"/>
<evidence type="ECO:0000259" key="2">
    <source>
        <dbReference type="PROSITE" id="PS50835"/>
    </source>
</evidence>
<dbReference type="InterPro" id="IPR013783">
    <property type="entry name" value="Ig-like_fold"/>
</dbReference>
<dbReference type="PANTHER" id="PTHR21261">
    <property type="entry name" value="BEAT PROTEIN"/>
    <property type="match status" value="1"/>
</dbReference>
<feature type="domain" description="Ig-like" evidence="2">
    <location>
        <begin position="244"/>
        <end position="343"/>
    </location>
</feature>
<dbReference type="EMBL" id="JARAKH010000009">
    <property type="protein sequence ID" value="KAK8401203.1"/>
    <property type="molecule type" value="Genomic_DNA"/>
</dbReference>
<evidence type="ECO:0000313" key="3">
    <source>
        <dbReference type="EMBL" id="KAK8401203.1"/>
    </source>
</evidence>
<dbReference type="InterPro" id="IPR036179">
    <property type="entry name" value="Ig-like_dom_sf"/>
</dbReference>
<evidence type="ECO:0000313" key="4">
    <source>
        <dbReference type="Proteomes" id="UP001487740"/>
    </source>
</evidence>
<proteinExistence type="predicted"/>
<organism evidence="3 4">
    <name type="scientific">Scylla paramamosain</name>
    <name type="common">Mud crab</name>
    <dbReference type="NCBI Taxonomy" id="85552"/>
    <lineage>
        <taxon>Eukaryota</taxon>
        <taxon>Metazoa</taxon>
        <taxon>Ecdysozoa</taxon>
        <taxon>Arthropoda</taxon>
        <taxon>Crustacea</taxon>
        <taxon>Multicrustacea</taxon>
        <taxon>Malacostraca</taxon>
        <taxon>Eumalacostraca</taxon>
        <taxon>Eucarida</taxon>
        <taxon>Decapoda</taxon>
        <taxon>Pleocyemata</taxon>
        <taxon>Brachyura</taxon>
        <taxon>Eubrachyura</taxon>
        <taxon>Portunoidea</taxon>
        <taxon>Portunidae</taxon>
        <taxon>Portuninae</taxon>
        <taxon>Scylla</taxon>
    </lineage>
</organism>
<feature type="compositionally biased region" description="Gly residues" evidence="1">
    <location>
        <begin position="1"/>
        <end position="13"/>
    </location>
</feature>
<keyword evidence="4" id="KW-1185">Reference proteome</keyword>